<sequence>MNCSNSLQKMDGDTCLQNCRPASGTVEPLPPSSGFKGSSSPGSLGELIYYYHIDNVRFFSHFGEPVSPEAFLSGAHSWSPGAMFAN</sequence>
<reference evidence="1" key="1">
    <citation type="journal article" date="2007" name="PLoS Biol.">
        <title>Rate of evolution in brain-expressed genes in humans and other primates.</title>
        <authorList>
            <person name="Wang H.-Y."/>
            <person name="Chien H.-C."/>
            <person name="Osada N."/>
            <person name="Hashimoto K."/>
            <person name="Sugano S."/>
            <person name="Gojobori T."/>
            <person name="Chou C.-K."/>
            <person name="Tsai S.-F."/>
            <person name="Wu C.-I."/>
            <person name="Shen C.-K.J."/>
        </authorList>
    </citation>
    <scope>NUCLEOTIDE SEQUENCE</scope>
</reference>
<accession>I7GAG4</accession>
<dbReference type="AlphaFoldDB" id="I7GAG4"/>
<evidence type="ECO:0000313" key="1">
    <source>
        <dbReference type="EMBL" id="BAE88573.1"/>
    </source>
</evidence>
<name>I7GAG4_MACFA</name>
<protein>
    <submittedName>
        <fullName evidence="1">Macaca fascicularis brain cDNA clone: QflA-10080, similar to human solute carrier family 39 (zinc transporter), member 14(SLC39A14), mRNA, RefSeq: XM_046677.8</fullName>
    </submittedName>
</protein>
<proteinExistence type="evidence at transcript level"/>
<dbReference type="EMBL" id="AB171510">
    <property type="protein sequence ID" value="BAE88573.1"/>
    <property type="molecule type" value="mRNA"/>
</dbReference>
<organism evidence="1">
    <name type="scientific">Macaca fascicularis</name>
    <name type="common">Crab-eating macaque</name>
    <name type="synonym">Cynomolgus monkey</name>
    <dbReference type="NCBI Taxonomy" id="9541"/>
    <lineage>
        <taxon>Eukaryota</taxon>
        <taxon>Metazoa</taxon>
        <taxon>Chordata</taxon>
        <taxon>Craniata</taxon>
        <taxon>Vertebrata</taxon>
        <taxon>Euteleostomi</taxon>
        <taxon>Mammalia</taxon>
        <taxon>Eutheria</taxon>
        <taxon>Euarchontoglires</taxon>
        <taxon>Primates</taxon>
        <taxon>Haplorrhini</taxon>
        <taxon>Catarrhini</taxon>
        <taxon>Cercopithecidae</taxon>
        <taxon>Cercopithecinae</taxon>
        <taxon>Macaca</taxon>
    </lineage>
</organism>